<dbReference type="PANTHER" id="PTHR30244">
    <property type="entry name" value="TRANSAMINASE"/>
    <property type="match status" value="1"/>
</dbReference>
<gene>
    <name evidence="3" type="ORF">FB559_5860</name>
</gene>
<dbReference type="InterPro" id="IPR015422">
    <property type="entry name" value="PyrdxlP-dep_Trfase_small"/>
</dbReference>
<dbReference type="Gene3D" id="3.90.1150.10">
    <property type="entry name" value="Aspartate Aminotransferase, domain 1"/>
    <property type="match status" value="1"/>
</dbReference>
<name>A0A543CSR4_9ACTN</name>
<evidence type="ECO:0000313" key="4">
    <source>
        <dbReference type="Proteomes" id="UP000316096"/>
    </source>
</evidence>
<comment type="caution">
    <text evidence="3">The sequence shown here is derived from an EMBL/GenBank/DDBJ whole genome shotgun (WGS) entry which is preliminary data.</text>
</comment>
<proteinExistence type="inferred from homology"/>
<dbReference type="GO" id="GO:0000271">
    <property type="term" value="P:polysaccharide biosynthetic process"/>
    <property type="evidence" value="ECO:0007669"/>
    <property type="project" value="TreeGrafter"/>
</dbReference>
<keyword evidence="2" id="KW-0663">Pyridoxal phosphate</keyword>
<keyword evidence="4" id="KW-1185">Reference proteome</keyword>
<dbReference type="InterPro" id="IPR015421">
    <property type="entry name" value="PyrdxlP-dep_Trfase_major"/>
</dbReference>
<comment type="cofactor">
    <cofactor evidence="1">
        <name>pyridoxal 5'-phosphate</name>
        <dbReference type="ChEBI" id="CHEBI:597326"/>
    </cofactor>
</comment>
<dbReference type="EMBL" id="VFOZ01000001">
    <property type="protein sequence ID" value="TQM00153.1"/>
    <property type="molecule type" value="Genomic_DNA"/>
</dbReference>
<dbReference type="SUPFAM" id="SSF53383">
    <property type="entry name" value="PLP-dependent transferases"/>
    <property type="match status" value="1"/>
</dbReference>
<reference evidence="3 4" key="1">
    <citation type="submission" date="2019-06" db="EMBL/GenBank/DDBJ databases">
        <title>Sequencing the genomes of 1000 actinobacteria strains.</title>
        <authorList>
            <person name="Klenk H.-P."/>
        </authorList>
    </citation>
    <scope>NUCLEOTIDE SEQUENCE [LARGE SCALE GENOMIC DNA]</scope>
    <source>
        <strain evidence="3 4">DSM 102200</strain>
    </source>
</reference>
<dbReference type="RefSeq" id="WP_141959497.1">
    <property type="nucleotide sequence ID" value="NZ_VFOZ01000001.1"/>
</dbReference>
<dbReference type="Gene3D" id="3.40.640.10">
    <property type="entry name" value="Type I PLP-dependent aspartate aminotransferase-like (Major domain)"/>
    <property type="match status" value="1"/>
</dbReference>
<accession>A0A543CSR4</accession>
<evidence type="ECO:0000313" key="3">
    <source>
        <dbReference type="EMBL" id="TQM00153.1"/>
    </source>
</evidence>
<dbReference type="PANTHER" id="PTHR30244:SF34">
    <property type="entry name" value="DTDP-4-AMINO-4,6-DIDEOXYGALACTOSE TRANSAMINASE"/>
    <property type="match status" value="1"/>
</dbReference>
<sequence length="374" mass="40981">MSDPLMSVYPPLEPASLVTRRSRLFPFDSDGLTLTHLGRGAIWLALKALGLGPGHRLAMPAYHCGSEVEAARLAGIEVIFYRVFPTLQVDEEDLMRAAEQSDATYLISYYGFPMPPVPPGTRVIEDAAHALFSYDGGSAIGSRGDAAIFCPRKSLGVPDGGAVLIRGGSIEATGRPPWKGMARSIASQGMGWAAQSRAGVLRAPATKVFRKVSKTEQAVEAGTLTETVIGEWNLEVADMESAASKASRMTEWAVHGADGARIREERRRNYQILLNSLPEVCLDRFRGLPDGVAPLYFPVRVPERDRTIAELQKRGVRSIEIWPVPHPLLDRQRYAELEPLRHQMLALPVHQGLSEWHVEQIALAAREAIGAAHR</sequence>
<dbReference type="InterPro" id="IPR000653">
    <property type="entry name" value="DegT/StrS_aminotransferase"/>
</dbReference>
<dbReference type="GO" id="GO:0008483">
    <property type="term" value="F:transaminase activity"/>
    <property type="evidence" value="ECO:0007669"/>
    <property type="project" value="TreeGrafter"/>
</dbReference>
<dbReference type="GO" id="GO:0030170">
    <property type="term" value="F:pyridoxal phosphate binding"/>
    <property type="evidence" value="ECO:0007669"/>
    <property type="project" value="TreeGrafter"/>
</dbReference>
<evidence type="ECO:0000256" key="2">
    <source>
        <dbReference type="RuleBase" id="RU004508"/>
    </source>
</evidence>
<dbReference type="OrthoDB" id="9804264at2"/>
<dbReference type="Pfam" id="PF01041">
    <property type="entry name" value="DegT_DnrJ_EryC1"/>
    <property type="match status" value="1"/>
</dbReference>
<dbReference type="InterPro" id="IPR015424">
    <property type="entry name" value="PyrdxlP-dep_Trfase"/>
</dbReference>
<comment type="similarity">
    <text evidence="2">Belongs to the DegT/DnrJ/EryC1 family.</text>
</comment>
<organism evidence="3 4">
    <name type="scientific">Actinoallomurus bryophytorum</name>
    <dbReference type="NCBI Taxonomy" id="1490222"/>
    <lineage>
        <taxon>Bacteria</taxon>
        <taxon>Bacillati</taxon>
        <taxon>Actinomycetota</taxon>
        <taxon>Actinomycetes</taxon>
        <taxon>Streptosporangiales</taxon>
        <taxon>Thermomonosporaceae</taxon>
        <taxon>Actinoallomurus</taxon>
    </lineage>
</organism>
<protein>
    <submittedName>
        <fullName evidence="3">dTDP-4-amino-4,6-dideoxygalactose transaminase</fullName>
    </submittedName>
</protein>
<dbReference type="AlphaFoldDB" id="A0A543CSR4"/>
<dbReference type="Proteomes" id="UP000316096">
    <property type="component" value="Unassembled WGS sequence"/>
</dbReference>
<evidence type="ECO:0000256" key="1">
    <source>
        <dbReference type="ARBA" id="ARBA00001933"/>
    </source>
</evidence>